<name>A0A1N7PZN5_9BACT</name>
<keyword evidence="1" id="KW-0805">Transcription regulation</keyword>
<feature type="domain" description="HTH luxR-type" evidence="6">
    <location>
        <begin position="461"/>
        <end position="526"/>
    </location>
</feature>
<keyword evidence="5" id="KW-1133">Transmembrane helix</keyword>
<feature type="transmembrane region" description="Helical" evidence="5">
    <location>
        <begin position="411"/>
        <end position="432"/>
    </location>
</feature>
<keyword evidence="5" id="KW-0472">Membrane</keyword>
<dbReference type="Proteomes" id="UP000186026">
    <property type="component" value="Unassembled WGS sequence"/>
</dbReference>
<dbReference type="Gene3D" id="1.10.10.10">
    <property type="entry name" value="Winged helix-like DNA-binding domain superfamily/Winged helix DNA-binding domain"/>
    <property type="match status" value="1"/>
</dbReference>
<accession>A0A1N7PZN5</accession>
<dbReference type="PROSITE" id="PS50005">
    <property type="entry name" value="TPR"/>
    <property type="match status" value="2"/>
</dbReference>
<protein>
    <submittedName>
        <fullName evidence="7">Tetratricopeptide repeat-containing protein</fullName>
    </submittedName>
</protein>
<dbReference type="AlphaFoldDB" id="A0A1N7PZN5"/>
<dbReference type="RefSeq" id="WP_076503007.1">
    <property type="nucleotide sequence ID" value="NZ_FTOP01000023.1"/>
</dbReference>
<dbReference type="PROSITE" id="PS00622">
    <property type="entry name" value="HTH_LUXR_1"/>
    <property type="match status" value="1"/>
</dbReference>
<evidence type="ECO:0000256" key="3">
    <source>
        <dbReference type="ARBA" id="ARBA00023163"/>
    </source>
</evidence>
<dbReference type="OrthoDB" id="9797341at2"/>
<dbReference type="PANTHER" id="PTHR44688">
    <property type="entry name" value="DNA-BINDING TRANSCRIPTIONAL ACTIVATOR DEVR_DOSR"/>
    <property type="match status" value="1"/>
</dbReference>
<evidence type="ECO:0000256" key="1">
    <source>
        <dbReference type="ARBA" id="ARBA00023015"/>
    </source>
</evidence>
<dbReference type="EMBL" id="FTOP01000023">
    <property type="protein sequence ID" value="SIT15909.1"/>
    <property type="molecule type" value="Genomic_DNA"/>
</dbReference>
<dbReference type="PRINTS" id="PR00038">
    <property type="entry name" value="HTHLUXR"/>
</dbReference>
<dbReference type="GO" id="GO:0006355">
    <property type="term" value="P:regulation of DNA-templated transcription"/>
    <property type="evidence" value="ECO:0007669"/>
    <property type="project" value="InterPro"/>
</dbReference>
<evidence type="ECO:0000259" key="6">
    <source>
        <dbReference type="PROSITE" id="PS50043"/>
    </source>
</evidence>
<dbReference type="Pfam" id="PF13424">
    <property type="entry name" value="TPR_12"/>
    <property type="match status" value="1"/>
</dbReference>
<keyword evidence="3" id="KW-0804">Transcription</keyword>
<dbReference type="SUPFAM" id="SSF46894">
    <property type="entry name" value="C-terminal effector domain of the bipartite response regulators"/>
    <property type="match status" value="1"/>
</dbReference>
<dbReference type="InterPro" id="IPR000792">
    <property type="entry name" value="Tscrpt_reg_LuxR_C"/>
</dbReference>
<dbReference type="PROSITE" id="PS50043">
    <property type="entry name" value="HTH_LUXR_2"/>
    <property type="match status" value="1"/>
</dbReference>
<proteinExistence type="predicted"/>
<dbReference type="InterPro" id="IPR019734">
    <property type="entry name" value="TPR_rpt"/>
</dbReference>
<feature type="repeat" description="TPR" evidence="4">
    <location>
        <begin position="219"/>
        <end position="252"/>
    </location>
</feature>
<feature type="transmembrane region" description="Helical" evidence="5">
    <location>
        <begin position="20"/>
        <end position="38"/>
    </location>
</feature>
<dbReference type="PROSITE" id="PS50293">
    <property type="entry name" value="TPR_REGION"/>
    <property type="match status" value="1"/>
</dbReference>
<dbReference type="CDD" id="cd06170">
    <property type="entry name" value="LuxR_C_like"/>
    <property type="match status" value="1"/>
</dbReference>
<gene>
    <name evidence="7" type="ORF">SAMN05421761_12337</name>
</gene>
<dbReference type="Pfam" id="PF00196">
    <property type="entry name" value="GerE"/>
    <property type="match status" value="1"/>
</dbReference>
<keyword evidence="8" id="KW-1185">Reference proteome</keyword>
<keyword evidence="2" id="KW-0238">DNA-binding</keyword>
<dbReference type="GO" id="GO:0003677">
    <property type="term" value="F:DNA binding"/>
    <property type="evidence" value="ECO:0007669"/>
    <property type="project" value="UniProtKB-KW"/>
</dbReference>
<dbReference type="SUPFAM" id="SSF48452">
    <property type="entry name" value="TPR-like"/>
    <property type="match status" value="2"/>
</dbReference>
<dbReference type="STRING" id="529505.SAMN05421761_12337"/>
<evidence type="ECO:0000256" key="2">
    <source>
        <dbReference type="ARBA" id="ARBA00023125"/>
    </source>
</evidence>
<feature type="repeat" description="TPR" evidence="4">
    <location>
        <begin position="179"/>
        <end position="212"/>
    </location>
</feature>
<dbReference type="PANTHER" id="PTHR44688:SF16">
    <property type="entry name" value="DNA-BINDING TRANSCRIPTIONAL ACTIVATOR DEVR_DOSR"/>
    <property type="match status" value="1"/>
</dbReference>
<dbReference type="InterPro" id="IPR016032">
    <property type="entry name" value="Sig_transdc_resp-reg_C-effctor"/>
</dbReference>
<dbReference type="SMART" id="SM00028">
    <property type="entry name" value="TPR"/>
    <property type="match status" value="5"/>
</dbReference>
<dbReference type="SMART" id="SM00421">
    <property type="entry name" value="HTH_LUXR"/>
    <property type="match status" value="1"/>
</dbReference>
<sequence length="530" mass="60731">MDFCKSILSYLKKTQIIRVYLIYCLMILFYGANLEVLANQSKIDSLHQKLQTSKADTNKVWILRDLAFYHLEENLDSTLFYSQKGYVLARNLNFISGQIWNLYQKALALEFGDDFNEAMSTYRFALDLAEESNDLLSIAKLKNAIGAAYYYNSDYALATLAYQEAMEISDEIHYTEGLSHALNNLGIIYSNKKNYSKALEAYERSLSLKLASADTIGIINSNYNIGLLYAYLQEYDKSLNAFRQAKKLNLYTKTPRDQAVIQIGEGVALYHLGTLEEAYELLDKGISMLKSDKSHEKIAALAYLGILKIKKGEKATGLQDLLQANAMVELTGRLELQKQVTKELASAYELLGQTDQAVHYWKIYDHVKDSINSEQRMWAFEEMQAKYELIEKEKLINKQKAALYAQTKSKFTIISALVMLFLLTIFLGYRIYFLKVKSHQKDFKPEFIHQSIDLLDFKLVNSHLPTPLTSREWDVVQLVELGKSNCEIAATLFVSENTVKTHLKNIFIKVEAQSRTDLIHKLRAMSLILH</sequence>
<evidence type="ECO:0000313" key="7">
    <source>
        <dbReference type="EMBL" id="SIT15909.1"/>
    </source>
</evidence>
<dbReference type="Gene3D" id="1.25.40.10">
    <property type="entry name" value="Tetratricopeptide repeat domain"/>
    <property type="match status" value="1"/>
</dbReference>
<dbReference type="InterPro" id="IPR011990">
    <property type="entry name" value="TPR-like_helical_dom_sf"/>
</dbReference>
<dbReference type="InterPro" id="IPR036388">
    <property type="entry name" value="WH-like_DNA-bd_sf"/>
</dbReference>
<evidence type="ECO:0000313" key="8">
    <source>
        <dbReference type="Proteomes" id="UP000186026"/>
    </source>
</evidence>
<evidence type="ECO:0000256" key="4">
    <source>
        <dbReference type="PROSITE-ProRule" id="PRU00339"/>
    </source>
</evidence>
<keyword evidence="4" id="KW-0802">TPR repeat</keyword>
<organism evidence="7 8">
    <name type="scientific">Belliella pelovolcani</name>
    <dbReference type="NCBI Taxonomy" id="529505"/>
    <lineage>
        <taxon>Bacteria</taxon>
        <taxon>Pseudomonadati</taxon>
        <taxon>Bacteroidota</taxon>
        <taxon>Cytophagia</taxon>
        <taxon>Cytophagales</taxon>
        <taxon>Cyclobacteriaceae</taxon>
        <taxon>Belliella</taxon>
    </lineage>
</organism>
<keyword evidence="5" id="KW-0812">Transmembrane</keyword>
<evidence type="ECO:0000256" key="5">
    <source>
        <dbReference type="SAM" id="Phobius"/>
    </source>
</evidence>
<reference evidence="8" key="1">
    <citation type="submission" date="2017-01" db="EMBL/GenBank/DDBJ databases">
        <authorList>
            <person name="Varghese N."/>
            <person name="Submissions S."/>
        </authorList>
    </citation>
    <scope>NUCLEOTIDE SEQUENCE [LARGE SCALE GENOMIC DNA]</scope>
    <source>
        <strain evidence="8">DSM 46698</strain>
    </source>
</reference>